<protein>
    <recommendedName>
        <fullName evidence="2">EGF-like domain-containing protein</fullName>
    </recommendedName>
</protein>
<evidence type="ECO:0000259" key="2">
    <source>
        <dbReference type="PROSITE" id="PS50026"/>
    </source>
</evidence>
<feature type="domain" description="EGF-like" evidence="2">
    <location>
        <begin position="42"/>
        <end position="80"/>
    </location>
</feature>
<feature type="disulfide bond" evidence="1">
    <location>
        <begin position="51"/>
        <end position="68"/>
    </location>
</feature>
<keyword evidence="4" id="KW-1185">Reference proteome</keyword>
<comment type="caution">
    <text evidence="1">Lacks conserved residue(s) required for the propagation of feature annotation.</text>
</comment>
<evidence type="ECO:0000256" key="1">
    <source>
        <dbReference type="PROSITE-ProRule" id="PRU00076"/>
    </source>
</evidence>
<gene>
    <name evidence="3" type="ORF">M513_04536</name>
</gene>
<dbReference type="EMBL" id="KL363206">
    <property type="protein sequence ID" value="KFD54591.1"/>
    <property type="molecule type" value="Genomic_DNA"/>
</dbReference>
<feature type="disulfide bond" evidence="1">
    <location>
        <begin position="70"/>
        <end position="79"/>
    </location>
</feature>
<proteinExistence type="predicted"/>
<dbReference type="PROSITE" id="PS00022">
    <property type="entry name" value="EGF_1"/>
    <property type="match status" value="1"/>
</dbReference>
<evidence type="ECO:0000313" key="4">
    <source>
        <dbReference type="Proteomes" id="UP000030764"/>
    </source>
</evidence>
<evidence type="ECO:0000313" key="3">
    <source>
        <dbReference type="EMBL" id="KFD54591.1"/>
    </source>
</evidence>
<dbReference type="InterPro" id="IPR000742">
    <property type="entry name" value="EGF"/>
</dbReference>
<accession>A0A085MBJ5</accession>
<dbReference type="Gene3D" id="2.10.25.10">
    <property type="entry name" value="Laminin"/>
    <property type="match status" value="1"/>
</dbReference>
<reference evidence="3 4" key="1">
    <citation type="journal article" date="2014" name="Nat. Genet.">
        <title>Genome and transcriptome of the porcine whipworm Trichuris suis.</title>
        <authorList>
            <person name="Jex A.R."/>
            <person name="Nejsum P."/>
            <person name="Schwarz E.M."/>
            <person name="Hu L."/>
            <person name="Young N.D."/>
            <person name="Hall R.S."/>
            <person name="Korhonen P.K."/>
            <person name="Liao S."/>
            <person name="Thamsborg S."/>
            <person name="Xia J."/>
            <person name="Xu P."/>
            <person name="Wang S."/>
            <person name="Scheerlinck J.P."/>
            <person name="Hofmann A."/>
            <person name="Sternberg P.W."/>
            <person name="Wang J."/>
            <person name="Gasser R.B."/>
        </authorList>
    </citation>
    <scope>NUCLEOTIDE SEQUENCE [LARGE SCALE GENOMIC DNA]</scope>
    <source>
        <strain evidence="3">DCEP-RM93M</strain>
    </source>
</reference>
<keyword evidence="1" id="KW-1015">Disulfide bond</keyword>
<feature type="non-terminal residue" evidence="3">
    <location>
        <position position="156"/>
    </location>
</feature>
<sequence length="156" mass="18011">MKVLELKHLKSVVVMALIVSARGVDKVFNARNLSTNITEEIKVGQCSNSLCNNRGTCTIEEPFKLIICQCHWFYSGPQCENGTLSKRRTYYFHMIVDFSQFGRCHSSSSNSRATPHIFVDYASLHLLLSQQKKEKNDKRYLLQFFHIVQHSEFCTN</sequence>
<dbReference type="AlphaFoldDB" id="A0A085MBJ5"/>
<keyword evidence="1" id="KW-0245">EGF-like domain</keyword>
<dbReference type="PROSITE" id="PS50026">
    <property type="entry name" value="EGF_3"/>
    <property type="match status" value="1"/>
</dbReference>
<organism evidence="3 4">
    <name type="scientific">Trichuris suis</name>
    <name type="common">pig whipworm</name>
    <dbReference type="NCBI Taxonomy" id="68888"/>
    <lineage>
        <taxon>Eukaryota</taxon>
        <taxon>Metazoa</taxon>
        <taxon>Ecdysozoa</taxon>
        <taxon>Nematoda</taxon>
        <taxon>Enoplea</taxon>
        <taxon>Dorylaimia</taxon>
        <taxon>Trichinellida</taxon>
        <taxon>Trichuridae</taxon>
        <taxon>Trichuris</taxon>
    </lineage>
</organism>
<dbReference type="SUPFAM" id="SSF57196">
    <property type="entry name" value="EGF/Laminin"/>
    <property type="match status" value="1"/>
</dbReference>
<name>A0A085MBJ5_9BILA</name>
<dbReference type="Proteomes" id="UP000030764">
    <property type="component" value="Unassembled WGS sequence"/>
</dbReference>